<reference evidence="2" key="1">
    <citation type="journal article" date="2019" name="Int. J. Syst. Evol. Microbiol.">
        <title>The Global Catalogue of Microorganisms (GCM) 10K type strain sequencing project: providing services to taxonomists for standard genome sequencing and annotation.</title>
        <authorList>
            <consortium name="The Broad Institute Genomics Platform"/>
            <consortium name="The Broad Institute Genome Sequencing Center for Infectious Disease"/>
            <person name="Wu L."/>
            <person name="Ma J."/>
        </authorList>
    </citation>
    <scope>NUCLEOTIDE SEQUENCE [LARGE SCALE GENOMIC DNA]</scope>
    <source>
        <strain evidence="2">NBRC 113072</strain>
    </source>
</reference>
<dbReference type="RefSeq" id="WP_284303100.1">
    <property type="nucleotide sequence ID" value="NZ_BSUO01000001.1"/>
</dbReference>
<evidence type="ECO:0000313" key="2">
    <source>
        <dbReference type="Proteomes" id="UP001157126"/>
    </source>
</evidence>
<proteinExistence type="predicted"/>
<accession>A0ABQ6IPI6</accession>
<dbReference type="PANTHER" id="PTHR43737:SF1">
    <property type="entry name" value="DUF1501 DOMAIN-CONTAINING PROTEIN"/>
    <property type="match status" value="1"/>
</dbReference>
<dbReference type="InterPro" id="IPR010869">
    <property type="entry name" value="DUF1501"/>
</dbReference>
<evidence type="ECO:0008006" key="3">
    <source>
        <dbReference type="Google" id="ProtNLM"/>
    </source>
</evidence>
<dbReference type="Proteomes" id="UP001157126">
    <property type="component" value="Unassembled WGS sequence"/>
</dbReference>
<evidence type="ECO:0000313" key="1">
    <source>
        <dbReference type="EMBL" id="GMA39122.1"/>
    </source>
</evidence>
<keyword evidence="2" id="KW-1185">Reference proteome</keyword>
<gene>
    <name evidence="1" type="ORF">GCM10025883_11670</name>
</gene>
<dbReference type="PANTHER" id="PTHR43737">
    <property type="entry name" value="BLL7424 PROTEIN"/>
    <property type="match status" value="1"/>
</dbReference>
<comment type="caution">
    <text evidence="1">The sequence shown here is derived from an EMBL/GenBank/DDBJ whole genome shotgun (WGS) entry which is preliminary data.</text>
</comment>
<protein>
    <recommendedName>
        <fullName evidence="3">DUF1501 domain-containing protein</fullName>
    </recommendedName>
</protein>
<dbReference type="Pfam" id="PF07394">
    <property type="entry name" value="DUF1501"/>
    <property type="match status" value="1"/>
</dbReference>
<dbReference type="EMBL" id="BSUO01000001">
    <property type="protein sequence ID" value="GMA39122.1"/>
    <property type="molecule type" value="Genomic_DNA"/>
</dbReference>
<name>A0ABQ6IPI6_9MICO</name>
<organism evidence="1 2">
    <name type="scientific">Mobilicoccus caccae</name>
    <dbReference type="NCBI Taxonomy" id="1859295"/>
    <lineage>
        <taxon>Bacteria</taxon>
        <taxon>Bacillati</taxon>
        <taxon>Actinomycetota</taxon>
        <taxon>Actinomycetes</taxon>
        <taxon>Micrococcales</taxon>
        <taxon>Dermatophilaceae</taxon>
        <taxon>Mobilicoccus</taxon>
    </lineage>
</organism>
<sequence length="475" mass="50139">MITDHLWRLDDDIVPVHTHDDREILVRRTTTGSTDVLGGAREASEIACDHACGDTALGLAAEALGEGGQAGGRVGRRAVLGGLAALGALGAVSSRPRYAFAAPSAATTRRDTLIVVFLRGASDGLQMVAPVDDADYRRARPRLALSGDVTLPAGGGFGFHPAMAPLMPLWQSKQVAVVHAVGNPDATRSHFDAQLDMERAAPVGVRSGWLGRHLAATSRRTDLVRAVTIGDRASVAAGGSFPTASMDDVQSFDISGWSGYRRSIDATLRGMYGRAGGSLARDASRTFSAVGALARARATAPRPTGYPDDPFGKGMAEIARMMRAGAPVEAACIDHRDWDLHRDHGAPDEEWGPMRRNVDSLARGIAAFRADIGDLWGRTTIVTMSEFGRRVEENSTGGTDHGHGNVMLVAGGNVAGGRVHGRWPGLAASALHDGDLAVTTDYRDVVGEILTKRLATPKLASVFPGHTHRPIGIVR</sequence>